<feature type="chain" id="PRO_5025620911" evidence="1">
    <location>
        <begin position="20"/>
        <end position="321"/>
    </location>
</feature>
<name>A0A6A6WMW9_9PEZI</name>
<proteinExistence type="predicted"/>
<organism evidence="2 3">
    <name type="scientific">Pseudovirgaria hyperparasitica</name>
    <dbReference type="NCBI Taxonomy" id="470096"/>
    <lineage>
        <taxon>Eukaryota</taxon>
        <taxon>Fungi</taxon>
        <taxon>Dikarya</taxon>
        <taxon>Ascomycota</taxon>
        <taxon>Pezizomycotina</taxon>
        <taxon>Dothideomycetes</taxon>
        <taxon>Dothideomycetes incertae sedis</taxon>
        <taxon>Acrospermales</taxon>
        <taxon>Acrospermaceae</taxon>
        <taxon>Pseudovirgaria</taxon>
    </lineage>
</organism>
<evidence type="ECO:0000256" key="1">
    <source>
        <dbReference type="SAM" id="SignalP"/>
    </source>
</evidence>
<evidence type="ECO:0000313" key="2">
    <source>
        <dbReference type="EMBL" id="KAF2763575.1"/>
    </source>
</evidence>
<gene>
    <name evidence="2" type="ORF">EJ05DRAFT_517090</name>
</gene>
<protein>
    <submittedName>
        <fullName evidence="2">Uncharacterized protein</fullName>
    </submittedName>
</protein>
<sequence>MRIFSSMLLFGVFFTSSLAAGTYALHKTCTDEYPRLRYILLEAQGMARLATESIENWDEMSDELKHGFEFIFERRSFNDGIQDEESKEEESPGPRVTETPRMFRTMVSQIFKRVDDFQETDWESGEIHIYCNEDRWRELQDDEQYDDRIRRHFPNGSIPVNLRNSNRLPNDRLWIDRENGYWHRGPPECSHSSTLFGRYEDTPSRGPYGITITWCAKNWPHGQRFLIDLLLEQEDFSTTTIDNILSQHLSPVFLYGLLLTPRFDLREMTAGWAGSKRLSAEEALINIGSHVLFGLLSFLNELHVFIDEKHARLGYLVEKHD</sequence>
<dbReference type="GeneID" id="54489723"/>
<dbReference type="RefSeq" id="XP_033606026.1">
    <property type="nucleotide sequence ID" value="XM_033748669.1"/>
</dbReference>
<reference evidence="2" key="1">
    <citation type="journal article" date="2020" name="Stud. Mycol.">
        <title>101 Dothideomycetes genomes: a test case for predicting lifestyles and emergence of pathogens.</title>
        <authorList>
            <person name="Haridas S."/>
            <person name="Albert R."/>
            <person name="Binder M."/>
            <person name="Bloem J."/>
            <person name="Labutti K."/>
            <person name="Salamov A."/>
            <person name="Andreopoulos B."/>
            <person name="Baker S."/>
            <person name="Barry K."/>
            <person name="Bills G."/>
            <person name="Bluhm B."/>
            <person name="Cannon C."/>
            <person name="Castanera R."/>
            <person name="Culley D."/>
            <person name="Daum C."/>
            <person name="Ezra D."/>
            <person name="Gonzalez J."/>
            <person name="Henrissat B."/>
            <person name="Kuo A."/>
            <person name="Liang C."/>
            <person name="Lipzen A."/>
            <person name="Lutzoni F."/>
            <person name="Magnuson J."/>
            <person name="Mondo S."/>
            <person name="Nolan M."/>
            <person name="Ohm R."/>
            <person name="Pangilinan J."/>
            <person name="Park H.-J."/>
            <person name="Ramirez L."/>
            <person name="Alfaro M."/>
            <person name="Sun H."/>
            <person name="Tritt A."/>
            <person name="Yoshinaga Y."/>
            <person name="Zwiers L.-H."/>
            <person name="Turgeon B."/>
            <person name="Goodwin S."/>
            <person name="Spatafora J."/>
            <person name="Crous P."/>
            <person name="Grigoriev I."/>
        </authorList>
    </citation>
    <scope>NUCLEOTIDE SEQUENCE</scope>
    <source>
        <strain evidence="2">CBS 121739</strain>
    </source>
</reference>
<dbReference type="EMBL" id="ML996565">
    <property type="protein sequence ID" value="KAF2763575.1"/>
    <property type="molecule type" value="Genomic_DNA"/>
</dbReference>
<dbReference type="AlphaFoldDB" id="A0A6A6WMW9"/>
<feature type="signal peptide" evidence="1">
    <location>
        <begin position="1"/>
        <end position="19"/>
    </location>
</feature>
<evidence type="ECO:0000313" key="3">
    <source>
        <dbReference type="Proteomes" id="UP000799437"/>
    </source>
</evidence>
<keyword evidence="3" id="KW-1185">Reference proteome</keyword>
<dbReference type="Proteomes" id="UP000799437">
    <property type="component" value="Unassembled WGS sequence"/>
</dbReference>
<accession>A0A6A6WMW9</accession>
<keyword evidence="1" id="KW-0732">Signal</keyword>